<reference evidence="1 2" key="1">
    <citation type="journal article" date="2022" name="DNA Res.">
        <title>Chromosomal-level genome assembly of the orchid tree Bauhinia variegata (Leguminosae; Cercidoideae) supports the allotetraploid origin hypothesis of Bauhinia.</title>
        <authorList>
            <person name="Zhong Y."/>
            <person name="Chen Y."/>
            <person name="Zheng D."/>
            <person name="Pang J."/>
            <person name="Liu Y."/>
            <person name="Luo S."/>
            <person name="Meng S."/>
            <person name="Qian L."/>
            <person name="Wei D."/>
            <person name="Dai S."/>
            <person name="Zhou R."/>
        </authorList>
    </citation>
    <scope>NUCLEOTIDE SEQUENCE [LARGE SCALE GENOMIC DNA]</scope>
    <source>
        <strain evidence="1">BV-YZ2020</strain>
    </source>
</reference>
<dbReference type="EMBL" id="CM039436">
    <property type="protein sequence ID" value="KAI4314969.1"/>
    <property type="molecule type" value="Genomic_DNA"/>
</dbReference>
<evidence type="ECO:0000313" key="1">
    <source>
        <dbReference type="EMBL" id="KAI4314969.1"/>
    </source>
</evidence>
<proteinExistence type="predicted"/>
<protein>
    <submittedName>
        <fullName evidence="1">Uncharacterized protein</fullName>
    </submittedName>
</protein>
<dbReference type="Proteomes" id="UP000828941">
    <property type="component" value="Chromosome 11"/>
</dbReference>
<evidence type="ECO:0000313" key="2">
    <source>
        <dbReference type="Proteomes" id="UP000828941"/>
    </source>
</evidence>
<organism evidence="1 2">
    <name type="scientific">Bauhinia variegata</name>
    <name type="common">Purple orchid tree</name>
    <name type="synonym">Phanera variegata</name>
    <dbReference type="NCBI Taxonomy" id="167791"/>
    <lineage>
        <taxon>Eukaryota</taxon>
        <taxon>Viridiplantae</taxon>
        <taxon>Streptophyta</taxon>
        <taxon>Embryophyta</taxon>
        <taxon>Tracheophyta</taxon>
        <taxon>Spermatophyta</taxon>
        <taxon>Magnoliopsida</taxon>
        <taxon>eudicotyledons</taxon>
        <taxon>Gunneridae</taxon>
        <taxon>Pentapetalae</taxon>
        <taxon>rosids</taxon>
        <taxon>fabids</taxon>
        <taxon>Fabales</taxon>
        <taxon>Fabaceae</taxon>
        <taxon>Cercidoideae</taxon>
        <taxon>Cercideae</taxon>
        <taxon>Bauhiniinae</taxon>
        <taxon>Bauhinia</taxon>
    </lineage>
</organism>
<keyword evidence="2" id="KW-1185">Reference proteome</keyword>
<name>A0ACB9LVI4_BAUVA</name>
<sequence>MKKNSVSSQSLGSFPSPGAPNYREKGIGRHKGWSSERVPQRATGSTRHASVAGLLAFNSGRTLPSKWDEAERWICSPVSAYVSRRSSNAQLQIQRRPKSKSGPIEPPGIAYYSNYSPTIPLVDRLGMKNLMGGAGSPFSTGVLAPDAVSILQYHYDNGNGLHNCQVPLSSSPPSCSELLFLCNSQDEKDEGTENEDTVTCVVSKCDKATQMSPESENDSQSSPKSSPTWAMDPHSYHSTIMEVRDVQVDSQATVTRRGKRLGTKLTKKDSRHSKDLSESSAEAQASSLDLVVSTIHVSKLQREEAKISAWENLQKAKTEAAVRKLEMKLEKKRSSSMDKIIRKLRRAQMKAEKMRGSIHARENHEFSNGFSLRKYIQIMFPSSCFRSRPQ</sequence>
<gene>
    <name evidence="1" type="ORF">L6164_027823</name>
</gene>
<accession>A0ACB9LVI4</accession>
<comment type="caution">
    <text evidence="1">The sequence shown here is derived from an EMBL/GenBank/DDBJ whole genome shotgun (WGS) entry which is preliminary data.</text>
</comment>